<dbReference type="Proteomes" id="UP001152888">
    <property type="component" value="Unassembled WGS sequence"/>
</dbReference>
<feature type="region of interest" description="Disordered" evidence="1">
    <location>
        <begin position="25"/>
        <end position="102"/>
    </location>
</feature>
<organism evidence="2 3">
    <name type="scientific">Acanthoscelides obtectus</name>
    <name type="common">Bean weevil</name>
    <name type="synonym">Bruchus obtectus</name>
    <dbReference type="NCBI Taxonomy" id="200917"/>
    <lineage>
        <taxon>Eukaryota</taxon>
        <taxon>Metazoa</taxon>
        <taxon>Ecdysozoa</taxon>
        <taxon>Arthropoda</taxon>
        <taxon>Hexapoda</taxon>
        <taxon>Insecta</taxon>
        <taxon>Pterygota</taxon>
        <taxon>Neoptera</taxon>
        <taxon>Endopterygota</taxon>
        <taxon>Coleoptera</taxon>
        <taxon>Polyphaga</taxon>
        <taxon>Cucujiformia</taxon>
        <taxon>Chrysomeloidea</taxon>
        <taxon>Chrysomelidae</taxon>
        <taxon>Bruchinae</taxon>
        <taxon>Bruchini</taxon>
        <taxon>Acanthoscelides</taxon>
    </lineage>
</organism>
<sequence>MRLSNDILSKKVLDYRTKRRRLNQIENFEKNKYQKGHKQSSASQTSYGQSTPDATTSSEISQVNRTTSGATKKYSEITAANPKNSANQSTKATASQGSKVQQMLNPNPKQLTADIPIEENHNKEEDAGSQELESPQMLQTSTFKVAQKRIRLESRKKVVLIVELVEMRDRVTLCHSFILWQRLMTESEDHEPHTLQEDKVPTPEATKTVWESIWGNRVIHNNTRWLFDEKRSTSNLHTLLEWEVTTDQVTKAISKTLTWKAPGQDKIQNFWYKQFKTSVDQLIPEQQLQQWKSKALHGKYRTLLENDNIRYLCVHGLPPPW</sequence>
<dbReference type="OrthoDB" id="8043198at2759"/>
<accession>A0A9P0K8Y3</accession>
<feature type="compositionally biased region" description="Polar residues" evidence="1">
    <location>
        <begin position="81"/>
        <end position="102"/>
    </location>
</feature>
<protein>
    <submittedName>
        <fullName evidence="2">Uncharacterized protein</fullName>
    </submittedName>
</protein>
<comment type="caution">
    <text evidence="2">The sequence shown here is derived from an EMBL/GenBank/DDBJ whole genome shotgun (WGS) entry which is preliminary data.</text>
</comment>
<evidence type="ECO:0000256" key="1">
    <source>
        <dbReference type="SAM" id="MobiDB-lite"/>
    </source>
</evidence>
<proteinExistence type="predicted"/>
<dbReference type="EMBL" id="CAKOFQ010006766">
    <property type="protein sequence ID" value="CAH1969839.1"/>
    <property type="molecule type" value="Genomic_DNA"/>
</dbReference>
<dbReference type="AlphaFoldDB" id="A0A9P0K8Y3"/>
<evidence type="ECO:0000313" key="3">
    <source>
        <dbReference type="Proteomes" id="UP001152888"/>
    </source>
</evidence>
<keyword evidence="3" id="KW-1185">Reference proteome</keyword>
<reference evidence="2" key="1">
    <citation type="submission" date="2022-03" db="EMBL/GenBank/DDBJ databases">
        <authorList>
            <person name="Sayadi A."/>
        </authorList>
    </citation>
    <scope>NUCLEOTIDE SEQUENCE</scope>
</reference>
<evidence type="ECO:0000313" key="2">
    <source>
        <dbReference type="EMBL" id="CAH1969839.1"/>
    </source>
</evidence>
<feature type="compositionally biased region" description="Polar residues" evidence="1">
    <location>
        <begin position="39"/>
        <end position="70"/>
    </location>
</feature>
<name>A0A9P0K8Y3_ACAOB</name>
<gene>
    <name evidence="2" type="ORF">ACAOBT_LOCUS8585</name>
</gene>